<dbReference type="GO" id="GO:0005847">
    <property type="term" value="C:mRNA cleavage and polyadenylation specificity factor complex"/>
    <property type="evidence" value="ECO:0007669"/>
    <property type="project" value="TreeGrafter"/>
</dbReference>
<name>A0AAW1T092_9CHLO</name>
<comment type="caution">
    <text evidence="2">The sequence shown here is derived from an EMBL/GenBank/DDBJ whole genome shotgun (WGS) entry which is preliminary data.</text>
</comment>
<dbReference type="Gene3D" id="3.60.15.10">
    <property type="entry name" value="Ribonuclease Z/Hydroxyacylglutathione hydrolase-like"/>
    <property type="match status" value="1"/>
</dbReference>
<dbReference type="AlphaFoldDB" id="A0AAW1T092"/>
<evidence type="ECO:0000313" key="2">
    <source>
        <dbReference type="EMBL" id="KAK9862033.1"/>
    </source>
</evidence>
<feature type="domain" description="Metallo-beta-lactamase" evidence="1">
    <location>
        <begin position="30"/>
        <end position="100"/>
    </location>
</feature>
<reference evidence="2 3" key="1">
    <citation type="journal article" date="2024" name="Nat. Commun.">
        <title>Phylogenomics reveals the evolutionary origins of lichenization in chlorophyte algae.</title>
        <authorList>
            <person name="Puginier C."/>
            <person name="Libourel C."/>
            <person name="Otte J."/>
            <person name="Skaloud P."/>
            <person name="Haon M."/>
            <person name="Grisel S."/>
            <person name="Petersen M."/>
            <person name="Berrin J.G."/>
            <person name="Delaux P.M."/>
            <person name="Dal Grande F."/>
            <person name="Keller J."/>
        </authorList>
    </citation>
    <scope>NUCLEOTIDE SEQUENCE [LARGE SCALE GENOMIC DNA]</scope>
    <source>
        <strain evidence="2 3">SAG 2523</strain>
    </source>
</reference>
<dbReference type="EMBL" id="JALJOV010000666">
    <property type="protein sequence ID" value="KAK9862033.1"/>
    <property type="molecule type" value="Genomic_DNA"/>
</dbReference>
<dbReference type="InterPro" id="IPR001279">
    <property type="entry name" value="Metallo-B-lactamas"/>
</dbReference>
<dbReference type="PANTHER" id="PTHR11203">
    <property type="entry name" value="CLEAVAGE AND POLYADENYLATION SPECIFICITY FACTOR FAMILY MEMBER"/>
    <property type="match status" value="1"/>
</dbReference>
<dbReference type="SUPFAM" id="SSF56281">
    <property type="entry name" value="Metallo-hydrolase/oxidoreductase"/>
    <property type="match status" value="1"/>
</dbReference>
<dbReference type="InterPro" id="IPR050698">
    <property type="entry name" value="MBL"/>
</dbReference>
<accession>A0AAW1T092</accession>
<evidence type="ECO:0000259" key="1">
    <source>
        <dbReference type="Pfam" id="PF00753"/>
    </source>
</evidence>
<gene>
    <name evidence="2" type="ORF">WJX84_006221</name>
</gene>
<dbReference type="GO" id="GO:0004521">
    <property type="term" value="F:RNA endonuclease activity"/>
    <property type="evidence" value="ECO:0007669"/>
    <property type="project" value="TreeGrafter"/>
</dbReference>
<feature type="non-terminal residue" evidence="2">
    <location>
        <position position="156"/>
    </location>
</feature>
<dbReference type="Proteomes" id="UP001485043">
    <property type="component" value="Unassembled WGS sequence"/>
</dbReference>
<protein>
    <recommendedName>
        <fullName evidence="1">Metallo-beta-lactamase domain-containing protein</fullName>
    </recommendedName>
</protein>
<evidence type="ECO:0000313" key="3">
    <source>
        <dbReference type="Proteomes" id="UP001485043"/>
    </source>
</evidence>
<sequence length="156" mass="17211">MKRKNPEATPLEDDAHKVEITPLGAGQEVGRSCIMLKYAGKSVMLDCGIHPGYSGESCLPFFDNTEMDEIDVMLVTHFHLDHCAAVPYVTGKTPFKGRIFMTHPTKAICGTLLKDFIKLSGGKDGEPLYNQSHLYGALDKSEVLDFHQTIEVNGIK</sequence>
<dbReference type="GO" id="GO:0003723">
    <property type="term" value="F:RNA binding"/>
    <property type="evidence" value="ECO:0007669"/>
    <property type="project" value="TreeGrafter"/>
</dbReference>
<dbReference type="InterPro" id="IPR036866">
    <property type="entry name" value="RibonucZ/Hydroxyglut_hydro"/>
</dbReference>
<dbReference type="Pfam" id="PF00753">
    <property type="entry name" value="Lactamase_B"/>
    <property type="match status" value="1"/>
</dbReference>
<dbReference type="GO" id="GO:0004534">
    <property type="term" value="F:5'-3' RNA exonuclease activity"/>
    <property type="evidence" value="ECO:0007669"/>
    <property type="project" value="TreeGrafter"/>
</dbReference>
<proteinExistence type="predicted"/>
<keyword evidence="3" id="KW-1185">Reference proteome</keyword>
<organism evidence="2 3">
    <name type="scientific">Apatococcus fuscideae</name>
    <dbReference type="NCBI Taxonomy" id="2026836"/>
    <lineage>
        <taxon>Eukaryota</taxon>
        <taxon>Viridiplantae</taxon>
        <taxon>Chlorophyta</taxon>
        <taxon>core chlorophytes</taxon>
        <taxon>Trebouxiophyceae</taxon>
        <taxon>Chlorellales</taxon>
        <taxon>Chlorellaceae</taxon>
        <taxon>Apatococcus</taxon>
    </lineage>
</organism>
<dbReference type="PANTHER" id="PTHR11203:SF11">
    <property type="entry name" value="CLEAVAGE AND POLYADENYLATION SPECIFICITY FACTOR SUBUNIT 3"/>
    <property type="match status" value="1"/>
</dbReference>
<dbReference type="GO" id="GO:0006398">
    <property type="term" value="P:mRNA 3'-end processing by stem-loop binding and cleavage"/>
    <property type="evidence" value="ECO:0007669"/>
    <property type="project" value="TreeGrafter"/>
</dbReference>